<feature type="domain" description="HTH luxR-type" evidence="4">
    <location>
        <begin position="137"/>
        <end position="200"/>
    </location>
</feature>
<organism evidence="6 7">
    <name type="scientific">Vibrio agarivorans</name>
    <dbReference type="NCBI Taxonomy" id="153622"/>
    <lineage>
        <taxon>Bacteria</taxon>
        <taxon>Pseudomonadati</taxon>
        <taxon>Pseudomonadota</taxon>
        <taxon>Gammaproteobacteria</taxon>
        <taxon>Vibrionales</taxon>
        <taxon>Vibrionaceae</taxon>
        <taxon>Vibrio</taxon>
    </lineage>
</organism>
<dbReference type="InterPro" id="IPR011006">
    <property type="entry name" value="CheY-like_superfamily"/>
</dbReference>
<dbReference type="InterPro" id="IPR016032">
    <property type="entry name" value="Sig_transdc_resp-reg_C-effctor"/>
</dbReference>
<keyword evidence="7" id="KW-1185">Reference proteome</keyword>
<keyword evidence="2" id="KW-0238">DNA-binding</keyword>
<evidence type="ECO:0000256" key="2">
    <source>
        <dbReference type="ARBA" id="ARBA00023125"/>
    </source>
</evidence>
<comment type="caution">
    <text evidence="6">The sequence shown here is derived from an EMBL/GenBank/DDBJ whole genome shotgun (WGS) entry which is preliminary data.</text>
</comment>
<dbReference type="Gene3D" id="1.10.10.10">
    <property type="entry name" value="Winged helix-like DNA-binding domain superfamily/Winged helix DNA-binding domain"/>
    <property type="match status" value="1"/>
</dbReference>
<reference evidence="6" key="1">
    <citation type="submission" date="2024-05" db="EMBL/GenBank/DDBJ databases">
        <title>Genome Sequences of Four Agar- Degrading Marine Bacteria.</title>
        <authorList>
            <person name="Phillips E.K."/>
            <person name="Shaffer J.C."/>
            <person name="Henson M.W."/>
            <person name="Temperton B."/>
            <person name="Thrash C.J."/>
            <person name="Martin M.O."/>
        </authorList>
    </citation>
    <scope>NUCLEOTIDE SEQUENCE</scope>
    <source>
        <strain evidence="6">EKP203</strain>
    </source>
</reference>
<dbReference type="InterPro" id="IPR051015">
    <property type="entry name" value="EvgA-like"/>
</dbReference>
<dbReference type="PANTHER" id="PTHR45566">
    <property type="entry name" value="HTH-TYPE TRANSCRIPTIONAL REGULATOR YHJB-RELATED"/>
    <property type="match status" value="1"/>
</dbReference>
<dbReference type="InterPro" id="IPR001789">
    <property type="entry name" value="Sig_transdc_resp-reg_receiver"/>
</dbReference>
<gene>
    <name evidence="6" type="ORF">QWJ08_10975</name>
</gene>
<evidence type="ECO:0000259" key="4">
    <source>
        <dbReference type="PROSITE" id="PS50043"/>
    </source>
</evidence>
<evidence type="ECO:0000259" key="5">
    <source>
        <dbReference type="PROSITE" id="PS50110"/>
    </source>
</evidence>
<feature type="domain" description="Response regulatory" evidence="5">
    <location>
        <begin position="7"/>
        <end position="123"/>
    </location>
</feature>
<dbReference type="SUPFAM" id="SSF52172">
    <property type="entry name" value="CheY-like"/>
    <property type="match status" value="1"/>
</dbReference>
<accession>A0ABT7Y1J6</accession>
<feature type="modified residue" description="4-aspartylphosphate" evidence="3">
    <location>
        <position position="58"/>
    </location>
</feature>
<evidence type="ECO:0000256" key="1">
    <source>
        <dbReference type="ARBA" id="ARBA00022553"/>
    </source>
</evidence>
<proteinExistence type="predicted"/>
<dbReference type="CDD" id="cd06170">
    <property type="entry name" value="LuxR_C_like"/>
    <property type="match status" value="1"/>
</dbReference>
<name>A0ABT7Y1J6_9VIBR</name>
<dbReference type="PRINTS" id="PR00038">
    <property type="entry name" value="HTHLUXR"/>
</dbReference>
<dbReference type="InterPro" id="IPR000792">
    <property type="entry name" value="Tscrpt_reg_LuxR_C"/>
</dbReference>
<evidence type="ECO:0000313" key="7">
    <source>
        <dbReference type="Proteomes" id="UP001169719"/>
    </source>
</evidence>
<keyword evidence="1 3" id="KW-0597">Phosphoprotein</keyword>
<dbReference type="CDD" id="cd17535">
    <property type="entry name" value="REC_NarL-like"/>
    <property type="match status" value="1"/>
</dbReference>
<dbReference type="InterPro" id="IPR036388">
    <property type="entry name" value="WH-like_DNA-bd_sf"/>
</dbReference>
<dbReference type="PANTHER" id="PTHR45566:SF1">
    <property type="entry name" value="HTH-TYPE TRANSCRIPTIONAL REGULATOR YHJB-RELATED"/>
    <property type="match status" value="1"/>
</dbReference>
<sequence length="200" mass="22392">MNQRVINCLVVDDHPLVCLAIKNILSSLSYVAEISTVYDATYAHTLLKSQSFELLILDVDLGSSDGFDFYRRAKAHGYKGKVLFVSGSDSQRLTDMAFRIGADGYICKSEDFTILRDAVDGIINGYTFFKFRTSQPLTQQTVALSERETVVMKYLVQGKANKEIADILSISGKTVSTYKKRILDKYQVSNVFELLKVADT</sequence>
<dbReference type="Pfam" id="PF00196">
    <property type="entry name" value="GerE"/>
    <property type="match status" value="1"/>
</dbReference>
<dbReference type="PROSITE" id="PS00622">
    <property type="entry name" value="HTH_LUXR_1"/>
    <property type="match status" value="1"/>
</dbReference>
<dbReference type="SMART" id="SM00448">
    <property type="entry name" value="REC"/>
    <property type="match status" value="1"/>
</dbReference>
<dbReference type="EMBL" id="JAUEOZ010000001">
    <property type="protein sequence ID" value="MDN2481917.1"/>
    <property type="molecule type" value="Genomic_DNA"/>
</dbReference>
<dbReference type="SMART" id="SM00421">
    <property type="entry name" value="HTH_LUXR"/>
    <property type="match status" value="1"/>
</dbReference>
<dbReference type="RefSeq" id="WP_264874867.1">
    <property type="nucleotide sequence ID" value="NZ_BLAT01000001.1"/>
</dbReference>
<dbReference type="PROSITE" id="PS50110">
    <property type="entry name" value="RESPONSE_REGULATORY"/>
    <property type="match status" value="1"/>
</dbReference>
<dbReference type="SUPFAM" id="SSF46894">
    <property type="entry name" value="C-terminal effector domain of the bipartite response regulators"/>
    <property type="match status" value="1"/>
</dbReference>
<dbReference type="InterPro" id="IPR058245">
    <property type="entry name" value="NreC/VraR/RcsB-like_REC"/>
</dbReference>
<evidence type="ECO:0000313" key="6">
    <source>
        <dbReference type="EMBL" id="MDN2481917.1"/>
    </source>
</evidence>
<dbReference type="Gene3D" id="3.40.50.2300">
    <property type="match status" value="1"/>
</dbReference>
<protein>
    <submittedName>
        <fullName evidence="6">Response regulator transcription factor</fullName>
    </submittedName>
</protein>
<dbReference type="PROSITE" id="PS50043">
    <property type="entry name" value="HTH_LUXR_2"/>
    <property type="match status" value="1"/>
</dbReference>
<dbReference type="Pfam" id="PF00072">
    <property type="entry name" value="Response_reg"/>
    <property type="match status" value="1"/>
</dbReference>
<dbReference type="Proteomes" id="UP001169719">
    <property type="component" value="Unassembled WGS sequence"/>
</dbReference>
<evidence type="ECO:0000256" key="3">
    <source>
        <dbReference type="PROSITE-ProRule" id="PRU00169"/>
    </source>
</evidence>